<gene>
    <name evidence="1" type="ORF">LOK49_LG11G02335</name>
</gene>
<dbReference type="Proteomes" id="UP001060215">
    <property type="component" value="Chromosome 12"/>
</dbReference>
<evidence type="ECO:0000313" key="1">
    <source>
        <dbReference type="EMBL" id="KAI7993448.1"/>
    </source>
</evidence>
<protein>
    <submittedName>
        <fullName evidence="1">Uncharacterized protein</fullName>
    </submittedName>
</protein>
<comment type="caution">
    <text evidence="1">The sequence shown here is derived from an EMBL/GenBank/DDBJ whole genome shotgun (WGS) entry which is preliminary data.</text>
</comment>
<proteinExistence type="predicted"/>
<accession>A0ACC0FX69</accession>
<dbReference type="EMBL" id="CM045769">
    <property type="protein sequence ID" value="KAI7993448.1"/>
    <property type="molecule type" value="Genomic_DNA"/>
</dbReference>
<name>A0ACC0FX69_9ERIC</name>
<organism evidence="1 2">
    <name type="scientific">Camellia lanceoleosa</name>
    <dbReference type="NCBI Taxonomy" id="1840588"/>
    <lineage>
        <taxon>Eukaryota</taxon>
        <taxon>Viridiplantae</taxon>
        <taxon>Streptophyta</taxon>
        <taxon>Embryophyta</taxon>
        <taxon>Tracheophyta</taxon>
        <taxon>Spermatophyta</taxon>
        <taxon>Magnoliopsida</taxon>
        <taxon>eudicotyledons</taxon>
        <taxon>Gunneridae</taxon>
        <taxon>Pentapetalae</taxon>
        <taxon>asterids</taxon>
        <taxon>Ericales</taxon>
        <taxon>Theaceae</taxon>
        <taxon>Camellia</taxon>
    </lineage>
</organism>
<keyword evidence="2" id="KW-1185">Reference proteome</keyword>
<sequence length="2315" mass="247884">MDYDDNDFQGHNLQLAGEGSSKFSPVLRPYALPKFDFDDGLQGHLRFDSLVENEVFLGIPSQEDNQWIEDFSRGSSGIEFSSSATESCSISRHNNVWSEATSSESVEMLLKSVGQEEMVPEETIFEESDACDELGGLTERMEPHLTQDDKVKDVLDSEPALPSDEFLEHISSLNDVEGTSQTQEVEMSTHGSSRGLDPNASSEQREIIVTENTPGVHGICDDAHQTEVDTSVNESLDNKMQKDPSDSGMQIDDIGSSSQEIAASVQVLNTPEPEHQVSDVSFEKANCLFKDTVKAVDEYNVLSKENDVDDQILEGIAFETGTHKLENQPSSSKEGSIEHHAVETGISSFEKANCLFKDTVKAVDEYHVLSKENDVDDQILEGIAFETGTHKLENQPSSKEGSIEHHAVETGISSFGEPSSLPLKGDGDLQIAEECSEDLCSTGPASKCDPLDLSNGTEINRQFRENMHEDLPEVFEGDSNLEGHTIEVSNMKAGICASSELKSDRATHGENSFVERKVCFQGSDHQLDSEASVSNSEASLLSGVDNTVACTSTELLGEKHAVDNLKGVDDASGVHKGDSNAEDHASSPMVAGSMQTCEKNLATNPNDVHYSQDGFLNEKVNAKLRNNSSNMVCEIVESLSSDKMVEPSSQGEIVKVNTEVVHGSEYVTSTAGSGPALNATFEKTNLASHDTVDGVPLHSETVAIVDQVIDHLDKNKKTEDDGLTEATLLSLKESSEGVIELGPVLELGKGASDSSAWKLAHVDPSLPTVETCNSARLSEQSVESLHTSIGQSMTMVETSNIASGSEQAVKANESSDNSSNKLEVGPILRDSAIKEVGGPEGLVPGNREEAAVKKNCEVTSSEVADAVLVAKKSEVLRKPTFKTLSEVPNNMGQNDHEGNEAVMVSQVITSGKTAPSSEGGGGSTDSVKPNCGTPTVISCTLLSQTEKDKKQGVKGSMGKIIPLFEVTVPSISQNVSENDAGKDERSFSFEVHPSAGQSERETSKDGQSTTTIQACKIPTTLKGSPSTPSIGQTDSTMVLELSRGSSQPPDGKFARGGSKGTPERKTRRASGRATGKENAKKGKETTAVRLSERGDKSGSLSASPARTGQVVQFEGLKPYGNVGVVSIPTCNLPDLNSSALPSPLFQQPFTDVQQVQLRAQIFVYGSLIQGAAPDEACMVSAFGASDGGRSVWEPVWRFCVERQKSHPNKSETPVQPHSESRNAGAKTPDQLIKRGAHQSKVVPSPLGQASSRGTPSPVNSMMPLSSPLWNISTTSDGMQSSGMPRTGLLDYRQTLPSLHPFQTPPARSFVGHNASWLSQAPFPGSWVASPQTSAFDASAQFSVLPMADTVKLTPVKELSAPLSSGTKHASPSTMVHSSGPIVLSGTSSLPDMKKMNVLPGQNSTALKARKRKKVTISEDLGQISFPTQTRTESVCAPVVTSHLSTSVIVSTPDCFVSKGNASKIVTAVSPTSSTDHPKREHNAEQKVIVSEETFSQVEEAKQQAEAAAALAAAAVSHSQSVWNQLDKPKNSGLIPDIEAKLASAAVAVAAAASVAKSAAAAAKLASNAALQAKLMADEALTSSETNNPAQSNAASLSDMNNLGKATPASILRGDGSNFSSSIIVAAREAAKRRVEAASAASKHAENLDAIVKAAELAAEAVSQAGKIVAMGDSLPLNELVEAGPEGYWRVPQVHSEQGVTLNNDNRERSKPDSIEEGLNVFGRRAKDGRLEEAKTTSHGLPPLSREVSREDHTRAVNGISSSFTTSEKDSRGQRSRRASDLAKTIGVVPESEIGSRSASITAQDKYEKEVGTSKENSIKEGCLVEVCKDSDQFKTTWFSANVLSLKDGKAFVCYTQLQSDEGSGQLKEWVALEGEASNAPRIRIAHPMTTMRFEGTRKRRRAAVGDYVWSVGDRVDVWIQDCWREGVVTEKNNKDDTTLTVRFPAEGQTSVVKVWHLRPTLVWKDGEWIEWSSSREKDPSSQGDTPQEKRLKLGIPAIEGKEKDKMSKNIELVESGKSEKSRLLPLSANEKIFNVGKKTGGENKPNALRTARTGLQKEGSRVIFGVPKPGKKRKFMEVSKHYVAESSSKINESNDSAKFAKYLMPQGSRSRGSKNTKIDDKEKQAAESKTKVLKSGKSQSVSVRTLAEKDKFSTSALSAQNDASSVDHMIKDSVSTDDNELGQQSLMEVGSFSNTEGAAEGPVLFSSLALPSDAPSKKMSTSNAKSELVNRGKVAPSSGKLAKVEVTDKVNNANPGKSNLEGVEPRRSNRRIQPTSRLLEGLQSSLIISKIPAVSHDKSHRNQNRGTTSKGNNHG</sequence>
<reference evidence="1 2" key="1">
    <citation type="journal article" date="2022" name="Plant J.">
        <title>Chromosome-level genome of Camellia lanceoleosa provides a valuable resource for understanding genome evolution and self-incompatibility.</title>
        <authorList>
            <person name="Gong W."/>
            <person name="Xiao S."/>
            <person name="Wang L."/>
            <person name="Liao Z."/>
            <person name="Chang Y."/>
            <person name="Mo W."/>
            <person name="Hu G."/>
            <person name="Li W."/>
            <person name="Zhao G."/>
            <person name="Zhu H."/>
            <person name="Hu X."/>
            <person name="Ji K."/>
            <person name="Xiang X."/>
            <person name="Song Q."/>
            <person name="Yuan D."/>
            <person name="Jin S."/>
            <person name="Zhang L."/>
        </authorList>
    </citation>
    <scope>NUCLEOTIDE SEQUENCE [LARGE SCALE GENOMIC DNA]</scope>
    <source>
        <strain evidence="1">SQ_2022a</strain>
    </source>
</reference>
<evidence type="ECO:0000313" key="2">
    <source>
        <dbReference type="Proteomes" id="UP001060215"/>
    </source>
</evidence>